<sequence>MKTIRLAIIIYLMLTAAACSNASDNVQKGPTGSSAVSPAESPSGNTGSAEKVEITKEKYDKIKNGMTYKEIIKIVGGEGETKTETGEEGSDLHGIGVMYRGRGEVGASATFVFVGDKLQAKSQFGLQ</sequence>
<evidence type="ECO:0000313" key="3">
    <source>
        <dbReference type="EMBL" id="MDG0792433.1"/>
    </source>
</evidence>
<organism evidence="3 4">
    <name type="scientific">Cohnella ginsengisoli</name>
    <dbReference type="NCBI Taxonomy" id="425004"/>
    <lineage>
        <taxon>Bacteria</taxon>
        <taxon>Bacillati</taxon>
        <taxon>Bacillota</taxon>
        <taxon>Bacilli</taxon>
        <taxon>Bacillales</taxon>
        <taxon>Paenibacillaceae</taxon>
        <taxon>Cohnella</taxon>
    </lineage>
</organism>
<keyword evidence="2" id="KW-0732">Signal</keyword>
<dbReference type="RefSeq" id="WP_277566232.1">
    <property type="nucleotide sequence ID" value="NZ_JAPDHZ010000003.1"/>
</dbReference>
<feature type="signal peptide" evidence="2">
    <location>
        <begin position="1"/>
        <end position="22"/>
    </location>
</feature>
<accession>A0A9X4KI59</accession>
<gene>
    <name evidence="3" type="ORF">OMP38_17290</name>
</gene>
<dbReference type="InterPro" id="IPR024418">
    <property type="entry name" value="DUF3862"/>
</dbReference>
<dbReference type="Pfam" id="PF12978">
    <property type="entry name" value="DUF3862"/>
    <property type="match status" value="1"/>
</dbReference>
<protein>
    <submittedName>
        <fullName evidence="3">DUF3862 domain-containing protein</fullName>
    </submittedName>
</protein>
<feature type="chain" id="PRO_5040869520" evidence="2">
    <location>
        <begin position="23"/>
        <end position="127"/>
    </location>
</feature>
<evidence type="ECO:0000313" key="4">
    <source>
        <dbReference type="Proteomes" id="UP001153387"/>
    </source>
</evidence>
<dbReference type="EMBL" id="JAPDHZ010000003">
    <property type="protein sequence ID" value="MDG0792433.1"/>
    <property type="molecule type" value="Genomic_DNA"/>
</dbReference>
<feature type="compositionally biased region" description="Polar residues" evidence="1">
    <location>
        <begin position="24"/>
        <end position="48"/>
    </location>
</feature>
<dbReference type="AlphaFoldDB" id="A0A9X4KI59"/>
<dbReference type="Proteomes" id="UP001153387">
    <property type="component" value="Unassembled WGS sequence"/>
</dbReference>
<reference evidence="3 4" key="1">
    <citation type="submission" date="2022-10" db="EMBL/GenBank/DDBJ databases">
        <title>Comparative genomic analysis of Cohnella hashimotonis sp. nov., isolated from the International Space Station.</title>
        <authorList>
            <person name="Simpson A."/>
            <person name="Venkateswaran K."/>
        </authorList>
    </citation>
    <scope>NUCLEOTIDE SEQUENCE [LARGE SCALE GENOMIC DNA]</scope>
    <source>
        <strain evidence="3 4">DSM 18997</strain>
    </source>
</reference>
<name>A0A9X4KI59_9BACL</name>
<dbReference type="Gene3D" id="3.10.450.730">
    <property type="entry name" value="BLIP domain"/>
    <property type="match status" value="1"/>
</dbReference>
<dbReference type="PROSITE" id="PS51257">
    <property type="entry name" value="PROKAR_LIPOPROTEIN"/>
    <property type="match status" value="1"/>
</dbReference>
<evidence type="ECO:0000256" key="1">
    <source>
        <dbReference type="SAM" id="MobiDB-lite"/>
    </source>
</evidence>
<comment type="caution">
    <text evidence="3">The sequence shown here is derived from an EMBL/GenBank/DDBJ whole genome shotgun (WGS) entry which is preliminary data.</text>
</comment>
<feature type="region of interest" description="Disordered" evidence="1">
    <location>
        <begin position="24"/>
        <end position="52"/>
    </location>
</feature>
<keyword evidence="4" id="KW-1185">Reference proteome</keyword>
<evidence type="ECO:0000256" key="2">
    <source>
        <dbReference type="SAM" id="SignalP"/>
    </source>
</evidence>
<proteinExistence type="predicted"/>